<feature type="compositionally biased region" description="Low complexity" evidence="1">
    <location>
        <begin position="221"/>
        <end position="235"/>
    </location>
</feature>
<dbReference type="GeneID" id="111242141"/>
<name>A0A3Q0FC70_VIGRR</name>
<evidence type="ECO:0000313" key="3">
    <source>
        <dbReference type="RefSeq" id="XP_022640214.1"/>
    </source>
</evidence>
<dbReference type="KEGG" id="vra:111242141"/>
<feature type="region of interest" description="Disordered" evidence="1">
    <location>
        <begin position="1"/>
        <end position="49"/>
    </location>
</feature>
<evidence type="ECO:0000256" key="1">
    <source>
        <dbReference type="SAM" id="MobiDB-lite"/>
    </source>
</evidence>
<proteinExistence type="predicted"/>
<dbReference type="Proteomes" id="UP000087766">
    <property type="component" value="Chromosome 7"/>
</dbReference>
<keyword evidence="2" id="KW-1185">Reference proteome</keyword>
<reference evidence="2" key="1">
    <citation type="journal article" date="2014" name="Nat. Commun.">
        <title>Genome sequence of mungbean and insights into evolution within Vigna species.</title>
        <authorList>
            <person name="Kang Y.J."/>
            <person name="Kim S.K."/>
            <person name="Kim M.Y."/>
            <person name="Lestari P."/>
            <person name="Kim K.H."/>
            <person name="Ha B.K."/>
            <person name="Jun T.H."/>
            <person name="Hwang W.J."/>
            <person name="Lee T."/>
            <person name="Lee J."/>
            <person name="Shim S."/>
            <person name="Yoon M.Y."/>
            <person name="Jang Y.E."/>
            <person name="Han K.S."/>
            <person name="Taeprayoon P."/>
            <person name="Yoon N."/>
            <person name="Somta P."/>
            <person name="Tanya P."/>
            <person name="Kim K.S."/>
            <person name="Gwag J.G."/>
            <person name="Moon J.K."/>
            <person name="Lee Y.H."/>
            <person name="Park B.S."/>
            <person name="Bombarely A."/>
            <person name="Doyle J.J."/>
            <person name="Jackson S.A."/>
            <person name="Schafleitner R."/>
            <person name="Srinives P."/>
            <person name="Varshney R.K."/>
            <person name="Lee S.H."/>
        </authorList>
    </citation>
    <scope>NUCLEOTIDE SEQUENCE [LARGE SCALE GENOMIC DNA]</scope>
    <source>
        <strain evidence="2">cv. VC1973A</strain>
    </source>
</reference>
<organism evidence="2 3">
    <name type="scientific">Vigna radiata var. radiata</name>
    <name type="common">Mung bean</name>
    <name type="synonym">Phaseolus aureus</name>
    <dbReference type="NCBI Taxonomy" id="3916"/>
    <lineage>
        <taxon>Eukaryota</taxon>
        <taxon>Viridiplantae</taxon>
        <taxon>Streptophyta</taxon>
        <taxon>Embryophyta</taxon>
        <taxon>Tracheophyta</taxon>
        <taxon>Spermatophyta</taxon>
        <taxon>Magnoliopsida</taxon>
        <taxon>eudicotyledons</taxon>
        <taxon>Gunneridae</taxon>
        <taxon>Pentapetalae</taxon>
        <taxon>rosids</taxon>
        <taxon>fabids</taxon>
        <taxon>Fabales</taxon>
        <taxon>Fabaceae</taxon>
        <taxon>Papilionoideae</taxon>
        <taxon>50 kb inversion clade</taxon>
        <taxon>NPAAA clade</taxon>
        <taxon>indigoferoid/millettioid clade</taxon>
        <taxon>Phaseoleae</taxon>
        <taxon>Vigna</taxon>
    </lineage>
</organism>
<dbReference type="RefSeq" id="XP_022640214.1">
    <property type="nucleotide sequence ID" value="XM_022784493.1"/>
</dbReference>
<feature type="region of interest" description="Disordered" evidence="1">
    <location>
        <begin position="115"/>
        <end position="173"/>
    </location>
</feature>
<evidence type="ECO:0000313" key="2">
    <source>
        <dbReference type="Proteomes" id="UP000087766"/>
    </source>
</evidence>
<sequence>MNPEGGGSVGEASENNQNEEGLIEEGLGEAEVNLPEQGENNNGAPLHETLNAVALDSNMSSSSFHVGSSSNTANIPRKRNMWSSGQFYQGESSNMGQQQTGEPKRLATESGVGANNINVSQPNTGTPIPPPNTGANRNENTDTGRRASNAAHPHQRLRSVQPTSFPGTATTTVSGVTVRTTPLSRCPHPRVDIIIPFYEHGSTSTRAPPQGTLGMNHYAARSSSRTQNNQTSQQTLPSALPPNIISPEMRARLPTEVRSMLLPSY</sequence>
<protein>
    <submittedName>
        <fullName evidence="3">Uncharacterized protein LOC111242141</fullName>
    </submittedName>
</protein>
<dbReference type="AlphaFoldDB" id="A0A3Q0FC70"/>
<accession>A0A3Q0FC70</accession>
<feature type="compositionally biased region" description="Polar residues" evidence="1">
    <location>
        <begin position="158"/>
        <end position="167"/>
    </location>
</feature>
<reference evidence="3" key="2">
    <citation type="submission" date="2025-08" db="UniProtKB">
        <authorList>
            <consortium name="RefSeq"/>
        </authorList>
    </citation>
    <scope>IDENTIFICATION</scope>
    <source>
        <tissue evidence="3">Leaf</tissue>
    </source>
</reference>
<feature type="region of interest" description="Disordered" evidence="1">
    <location>
        <begin position="221"/>
        <end position="244"/>
    </location>
</feature>
<gene>
    <name evidence="3" type="primary">LOC111242141</name>
</gene>